<evidence type="ECO:0008006" key="3">
    <source>
        <dbReference type="Google" id="ProtNLM"/>
    </source>
</evidence>
<evidence type="ECO:0000313" key="2">
    <source>
        <dbReference type="Proteomes" id="UP000036873"/>
    </source>
</evidence>
<accession>A0A0L6TZ20</accession>
<reference evidence="2" key="1">
    <citation type="submission" date="2015-07" db="EMBL/GenBank/DDBJ databases">
        <title>Draft genome sequence of Acetobacterium bakii DSM 8293, a potential psychrophilic chemical producer through syngas fermentation.</title>
        <authorList>
            <person name="Song Y."/>
            <person name="Hwang S."/>
            <person name="Cho B.-K."/>
        </authorList>
    </citation>
    <scope>NUCLEOTIDE SEQUENCE [LARGE SCALE GENOMIC DNA]</scope>
    <source>
        <strain evidence="2">DSM 8239</strain>
    </source>
</reference>
<sequence length="65" mass="7511">MRKTLYTGINTIEFYEISQSQKTNEFKEKHKKRASSEGKNAELKRFHGLGRAKSYGLISMSKQAK</sequence>
<keyword evidence="2" id="KW-1185">Reference proteome</keyword>
<organism evidence="1 2">
    <name type="scientific">Acetobacterium bakii</name>
    <dbReference type="NCBI Taxonomy" id="52689"/>
    <lineage>
        <taxon>Bacteria</taxon>
        <taxon>Bacillati</taxon>
        <taxon>Bacillota</taxon>
        <taxon>Clostridia</taxon>
        <taxon>Eubacteriales</taxon>
        <taxon>Eubacteriaceae</taxon>
        <taxon>Acetobacterium</taxon>
    </lineage>
</organism>
<feature type="non-terminal residue" evidence="1">
    <location>
        <position position="65"/>
    </location>
</feature>
<proteinExistence type="predicted"/>
<evidence type="ECO:0000313" key="1">
    <source>
        <dbReference type="EMBL" id="KNZ40810.1"/>
    </source>
</evidence>
<dbReference type="EMBL" id="LGYO01000042">
    <property type="protein sequence ID" value="KNZ40810.1"/>
    <property type="molecule type" value="Genomic_DNA"/>
</dbReference>
<comment type="caution">
    <text evidence="1">The sequence shown here is derived from an EMBL/GenBank/DDBJ whole genome shotgun (WGS) entry which is preliminary data.</text>
</comment>
<dbReference type="AlphaFoldDB" id="A0A0L6TZ20"/>
<name>A0A0L6TZ20_9FIRM</name>
<protein>
    <recommendedName>
        <fullName evidence="3">Transposase</fullName>
    </recommendedName>
</protein>
<dbReference type="Proteomes" id="UP000036873">
    <property type="component" value="Unassembled WGS sequence"/>
</dbReference>
<gene>
    <name evidence="1" type="ORF">AKG39_15185</name>
</gene>